<evidence type="ECO:0000313" key="1">
    <source>
        <dbReference type="EMBL" id="GBP03828.1"/>
    </source>
</evidence>
<proteinExistence type="predicted"/>
<evidence type="ECO:0000313" key="2">
    <source>
        <dbReference type="Proteomes" id="UP000299102"/>
    </source>
</evidence>
<accession>A0A4C1SRH4</accession>
<organism evidence="1 2">
    <name type="scientific">Eumeta variegata</name>
    <name type="common">Bagworm moth</name>
    <name type="synonym">Eumeta japonica</name>
    <dbReference type="NCBI Taxonomy" id="151549"/>
    <lineage>
        <taxon>Eukaryota</taxon>
        <taxon>Metazoa</taxon>
        <taxon>Ecdysozoa</taxon>
        <taxon>Arthropoda</taxon>
        <taxon>Hexapoda</taxon>
        <taxon>Insecta</taxon>
        <taxon>Pterygota</taxon>
        <taxon>Neoptera</taxon>
        <taxon>Endopterygota</taxon>
        <taxon>Lepidoptera</taxon>
        <taxon>Glossata</taxon>
        <taxon>Ditrysia</taxon>
        <taxon>Tineoidea</taxon>
        <taxon>Psychidae</taxon>
        <taxon>Oiketicinae</taxon>
        <taxon>Eumeta</taxon>
    </lineage>
</organism>
<dbReference type="EMBL" id="BGZK01000011">
    <property type="protein sequence ID" value="GBP03828.1"/>
    <property type="molecule type" value="Genomic_DNA"/>
</dbReference>
<gene>
    <name evidence="1" type="ORF">EVAR_2525_1</name>
</gene>
<keyword evidence="2" id="KW-1185">Reference proteome</keyword>
<comment type="caution">
    <text evidence="1">The sequence shown here is derived from an EMBL/GenBank/DDBJ whole genome shotgun (WGS) entry which is preliminary data.</text>
</comment>
<reference evidence="1 2" key="1">
    <citation type="journal article" date="2019" name="Commun. Biol.">
        <title>The bagworm genome reveals a unique fibroin gene that provides high tensile strength.</title>
        <authorList>
            <person name="Kono N."/>
            <person name="Nakamura H."/>
            <person name="Ohtoshi R."/>
            <person name="Tomita M."/>
            <person name="Numata K."/>
            <person name="Arakawa K."/>
        </authorList>
    </citation>
    <scope>NUCLEOTIDE SEQUENCE [LARGE SCALE GENOMIC DNA]</scope>
</reference>
<sequence>MIGYDSMMIDDKELRRIGACLMQDRNFNPRNVKVTSIVTDRQTSSEKQGRFATRRIAELFQLDDTSRRRRRSFAPNEIYDTAISDTARH</sequence>
<name>A0A4C1SRH4_EUMVA</name>
<dbReference type="Proteomes" id="UP000299102">
    <property type="component" value="Unassembled WGS sequence"/>
</dbReference>
<protein>
    <submittedName>
        <fullName evidence="1">Uncharacterized protein</fullName>
    </submittedName>
</protein>
<dbReference type="AlphaFoldDB" id="A0A4C1SRH4"/>